<reference evidence="1 2" key="1">
    <citation type="submission" date="2019-12" db="EMBL/GenBank/DDBJ databases">
        <title>Novel species isolated from a subtropical stream in China.</title>
        <authorList>
            <person name="Lu H."/>
        </authorList>
    </citation>
    <scope>NUCLEOTIDE SEQUENCE [LARGE SCALE GENOMIC DNA]</scope>
    <source>
        <strain evidence="1 2">CY13W</strain>
    </source>
</reference>
<dbReference type="Proteomes" id="UP000478090">
    <property type="component" value="Unassembled WGS sequence"/>
</dbReference>
<evidence type="ECO:0000313" key="1">
    <source>
        <dbReference type="EMBL" id="MYM41463.1"/>
    </source>
</evidence>
<dbReference type="EMBL" id="WWCM01000017">
    <property type="protein sequence ID" value="MYM41463.1"/>
    <property type="molecule type" value="Genomic_DNA"/>
</dbReference>
<protein>
    <recommendedName>
        <fullName evidence="3">DUF541 domain-containing protein</fullName>
    </recommendedName>
</protein>
<evidence type="ECO:0008006" key="3">
    <source>
        <dbReference type="Google" id="ProtNLM"/>
    </source>
</evidence>
<name>A0ABW9VPV9_9BURK</name>
<evidence type="ECO:0000313" key="2">
    <source>
        <dbReference type="Proteomes" id="UP000478090"/>
    </source>
</evidence>
<organism evidence="1 2">
    <name type="scientific">Duganella qianjiadongensis</name>
    <dbReference type="NCBI Taxonomy" id="2692176"/>
    <lineage>
        <taxon>Bacteria</taxon>
        <taxon>Pseudomonadati</taxon>
        <taxon>Pseudomonadota</taxon>
        <taxon>Betaproteobacteria</taxon>
        <taxon>Burkholderiales</taxon>
        <taxon>Oxalobacteraceae</taxon>
        <taxon>Telluria group</taxon>
        <taxon>Duganella</taxon>
    </lineage>
</organism>
<gene>
    <name evidence="1" type="ORF">GTP27_19340</name>
</gene>
<accession>A0ABW9VPV9</accession>
<keyword evidence="2" id="KW-1185">Reference proteome</keyword>
<proteinExistence type="predicted"/>
<dbReference type="RefSeq" id="WP_161040774.1">
    <property type="nucleotide sequence ID" value="NZ_WWCM01000017.1"/>
</dbReference>
<comment type="caution">
    <text evidence="1">The sequence shown here is derived from an EMBL/GenBank/DDBJ whole genome shotgun (WGS) entry which is preliminary data.</text>
</comment>
<sequence>MLNKQQILAYSMSFRILLALLIAFSSSIAWSAENEKLPSEVMHDLSFLSLPHGYALVLIYKIEVESLDQQSIDLGRKVLADAGFHIDQSRTAGIADAKPVLKITGTKEYAAANPTADIILANVKQAVQGNATKFSWAVSQSATAKVQ</sequence>